<dbReference type="Proteomes" id="UP001460270">
    <property type="component" value="Unassembled WGS sequence"/>
</dbReference>
<feature type="compositionally biased region" description="Polar residues" evidence="1">
    <location>
        <begin position="292"/>
        <end position="301"/>
    </location>
</feature>
<feature type="transmembrane region" description="Helical" evidence="2">
    <location>
        <begin position="150"/>
        <end position="180"/>
    </location>
</feature>
<feature type="transmembrane region" description="Helical" evidence="2">
    <location>
        <begin position="221"/>
        <end position="239"/>
    </location>
</feature>
<comment type="caution">
    <text evidence="3">The sequence shown here is derived from an EMBL/GenBank/DDBJ whole genome shotgun (WGS) entry which is preliminary data.</text>
</comment>
<keyword evidence="4" id="KW-1185">Reference proteome</keyword>
<evidence type="ECO:0000313" key="4">
    <source>
        <dbReference type="Proteomes" id="UP001460270"/>
    </source>
</evidence>
<evidence type="ECO:0000313" key="3">
    <source>
        <dbReference type="EMBL" id="KAK7878060.1"/>
    </source>
</evidence>
<dbReference type="AlphaFoldDB" id="A0AAW0MEF9"/>
<feature type="transmembrane region" description="Helical" evidence="2">
    <location>
        <begin position="94"/>
        <end position="114"/>
    </location>
</feature>
<keyword evidence="2" id="KW-0812">Transmembrane</keyword>
<gene>
    <name evidence="3" type="ORF">WMY93_031281</name>
</gene>
<name>A0AAW0MEF9_9GOBI</name>
<feature type="region of interest" description="Disordered" evidence="1">
    <location>
        <begin position="292"/>
        <end position="341"/>
    </location>
</feature>
<reference evidence="4" key="1">
    <citation type="submission" date="2024-04" db="EMBL/GenBank/DDBJ databases">
        <title>Salinicola lusitanus LLJ914,a marine bacterium isolated from the Okinawa Trough.</title>
        <authorList>
            <person name="Li J."/>
        </authorList>
    </citation>
    <scope>NUCLEOTIDE SEQUENCE [LARGE SCALE GENOMIC DNA]</scope>
</reference>
<accession>A0AAW0MEF9</accession>
<evidence type="ECO:0000256" key="1">
    <source>
        <dbReference type="SAM" id="MobiDB-lite"/>
    </source>
</evidence>
<keyword evidence="2" id="KW-0472">Membrane</keyword>
<feature type="compositionally biased region" description="Basic and acidic residues" evidence="1">
    <location>
        <begin position="302"/>
        <end position="333"/>
    </location>
</feature>
<organism evidence="3 4">
    <name type="scientific">Mugilogobius chulae</name>
    <name type="common">yellowstripe goby</name>
    <dbReference type="NCBI Taxonomy" id="88201"/>
    <lineage>
        <taxon>Eukaryota</taxon>
        <taxon>Metazoa</taxon>
        <taxon>Chordata</taxon>
        <taxon>Craniata</taxon>
        <taxon>Vertebrata</taxon>
        <taxon>Euteleostomi</taxon>
        <taxon>Actinopterygii</taxon>
        <taxon>Neopterygii</taxon>
        <taxon>Teleostei</taxon>
        <taxon>Neoteleostei</taxon>
        <taxon>Acanthomorphata</taxon>
        <taxon>Gobiaria</taxon>
        <taxon>Gobiiformes</taxon>
        <taxon>Gobioidei</taxon>
        <taxon>Gobiidae</taxon>
        <taxon>Gobionellinae</taxon>
        <taxon>Mugilogobius</taxon>
    </lineage>
</organism>
<feature type="transmembrane region" description="Helical" evidence="2">
    <location>
        <begin position="192"/>
        <end position="209"/>
    </location>
</feature>
<proteinExistence type="predicted"/>
<keyword evidence="2" id="KW-1133">Transmembrane helix</keyword>
<sequence length="341" mass="36680">MDVNNRLVPLQEAAWDFSILAKTMMGATILGLAGLMTSALGEPGFWAMFLGLGLHVCSANRYTSEEFEGGGAGKTGLTGLVGSRVHRVHTYKSPYLEAAVGFVLGAVGGSILGATENPVHSSLHTMTLPKRVKPLMDEARTVGPLGLGSLIGATALTTSMTSVVAGVIFSAAVASVFVVTRSCGTAGHTNTVALWVVTGIAACTGQHRAEPLLGLAIEWTVKNFGMVGLLWALSLFTIIKVPFHFIFKTFQAEICCGLGTTVWVKEKEELENADSEQRQRVAVQIEQQIMSLENGGQTGSPQEREQWAKEKHQREALEKKKIQTAEAEQEQRSLQDWIKPS</sequence>
<protein>
    <submittedName>
        <fullName evidence="3">Uncharacterized protein</fullName>
    </submittedName>
</protein>
<dbReference type="EMBL" id="JBBPFD010000631">
    <property type="protein sequence ID" value="KAK7878060.1"/>
    <property type="molecule type" value="Genomic_DNA"/>
</dbReference>
<evidence type="ECO:0000256" key="2">
    <source>
        <dbReference type="SAM" id="Phobius"/>
    </source>
</evidence>